<sequence>MNAQTPDISVKEQLTSIEGRVQRLLDLVDKLSSENSELKKREKVLVQECNELQQRNDKAGSQLEAMIDRLKNQAHG</sequence>
<proteinExistence type="predicted"/>
<dbReference type="Gene3D" id="1.20.5.340">
    <property type="match status" value="1"/>
</dbReference>
<keyword evidence="1" id="KW-0175">Coiled coil</keyword>
<protein>
    <submittedName>
        <fullName evidence="2">Cell division protein ZapB</fullName>
    </submittedName>
</protein>
<dbReference type="GO" id="GO:0051301">
    <property type="term" value="P:cell division"/>
    <property type="evidence" value="ECO:0007669"/>
    <property type="project" value="UniProtKB-KW"/>
</dbReference>
<keyword evidence="2" id="KW-0132">Cell division</keyword>
<accession>A0ABX7X8V1</accession>
<reference evidence="2 3" key="1">
    <citation type="submission" date="2021-04" db="EMBL/GenBank/DDBJ databases">
        <title>Genomics, taxonomy and metabolism of representatives of sulfur bacteria of the genus Thiothrix: Thiothrix fructosivorans QT, Thiothrix unzii A1T and three new species, Thiothrix subterranea sp. nov., Thiothrix litoralis sp. nov. and 'Candidatus Thiothrix anitrata' sp. nov.</title>
        <authorList>
            <person name="Ravin N.V."/>
            <person name="Smolyakov D."/>
            <person name="Rudenko T.S."/>
            <person name="Mardanov A.V."/>
            <person name="Beletsky A.V."/>
            <person name="Markov N.D."/>
            <person name="Fomenkov A.I."/>
            <person name="Roberts R.J."/>
            <person name="Karnachuk O.V."/>
            <person name="Novikov A."/>
            <person name="Grabovich M.Y."/>
        </authorList>
    </citation>
    <scope>NUCLEOTIDE SEQUENCE [LARGE SCALE GENOMIC DNA]</scope>
    <source>
        <strain evidence="2 3">A52</strain>
    </source>
</reference>
<evidence type="ECO:0000313" key="3">
    <source>
        <dbReference type="Proteomes" id="UP000672027"/>
    </source>
</evidence>
<name>A0ABX7X8V1_9GAMM</name>
<evidence type="ECO:0000256" key="1">
    <source>
        <dbReference type="SAM" id="Coils"/>
    </source>
</evidence>
<dbReference type="RefSeq" id="WP_210230293.1">
    <property type="nucleotide sequence ID" value="NZ_CP072800.1"/>
</dbReference>
<organism evidence="2 3">
    <name type="scientific">Candidatus Thiothrix anitrata</name>
    <dbReference type="NCBI Taxonomy" id="2823902"/>
    <lineage>
        <taxon>Bacteria</taxon>
        <taxon>Pseudomonadati</taxon>
        <taxon>Pseudomonadota</taxon>
        <taxon>Gammaproteobacteria</taxon>
        <taxon>Thiotrichales</taxon>
        <taxon>Thiotrichaceae</taxon>
        <taxon>Thiothrix</taxon>
    </lineage>
</organism>
<dbReference type="Proteomes" id="UP000672027">
    <property type="component" value="Chromosome"/>
</dbReference>
<keyword evidence="3" id="KW-1185">Reference proteome</keyword>
<keyword evidence="2" id="KW-0131">Cell cycle</keyword>
<feature type="coiled-coil region" evidence="1">
    <location>
        <begin position="21"/>
        <end position="69"/>
    </location>
</feature>
<gene>
    <name evidence="2" type="primary">zapB</name>
    <name evidence="2" type="ORF">J8380_08970</name>
</gene>
<dbReference type="EMBL" id="CP072800">
    <property type="protein sequence ID" value="QTR51649.1"/>
    <property type="molecule type" value="Genomic_DNA"/>
</dbReference>
<evidence type="ECO:0000313" key="2">
    <source>
        <dbReference type="EMBL" id="QTR51649.1"/>
    </source>
</evidence>